<evidence type="ECO:0000256" key="1">
    <source>
        <dbReference type="SAM" id="Phobius"/>
    </source>
</evidence>
<feature type="signal peptide" evidence="2">
    <location>
        <begin position="1"/>
        <end position="19"/>
    </location>
</feature>
<comment type="caution">
    <text evidence="3">The sequence shown here is derived from an EMBL/GenBank/DDBJ whole genome shotgun (WGS) entry which is preliminary data.</text>
</comment>
<keyword evidence="1" id="KW-0812">Transmembrane</keyword>
<evidence type="ECO:0000256" key="2">
    <source>
        <dbReference type="SAM" id="SignalP"/>
    </source>
</evidence>
<dbReference type="Proteomes" id="UP001331515">
    <property type="component" value="Unassembled WGS sequence"/>
</dbReference>
<reference evidence="3 4" key="1">
    <citation type="journal article" date="2023" name="Mol. Biol. Evol.">
        <title>Genomics of Secondarily Temperate Adaptation in the Only Non-Antarctic Icefish.</title>
        <authorList>
            <person name="Rivera-Colon A.G."/>
            <person name="Rayamajhi N."/>
            <person name="Minhas B.F."/>
            <person name="Madrigal G."/>
            <person name="Bilyk K.T."/>
            <person name="Yoon V."/>
            <person name="Hune M."/>
            <person name="Gregory S."/>
            <person name="Cheng C.H.C."/>
            <person name="Catchen J.M."/>
        </authorList>
    </citation>
    <scope>NUCLEOTIDE SEQUENCE [LARGE SCALE GENOMIC DNA]</scope>
    <source>
        <tissue evidence="3">White muscle</tissue>
    </source>
</reference>
<evidence type="ECO:0000313" key="3">
    <source>
        <dbReference type="EMBL" id="KAK5924773.1"/>
    </source>
</evidence>
<dbReference type="Gene3D" id="3.40.395.10">
    <property type="entry name" value="Adenoviral Proteinase, Chain A"/>
    <property type="match status" value="1"/>
</dbReference>
<dbReference type="AlphaFoldDB" id="A0AAN8HR34"/>
<keyword evidence="1" id="KW-1133">Transmembrane helix</keyword>
<accession>A0AAN8HR34</accession>
<organism evidence="3 4">
    <name type="scientific">Champsocephalus gunnari</name>
    <name type="common">Mackerel icefish</name>
    <dbReference type="NCBI Taxonomy" id="52237"/>
    <lineage>
        <taxon>Eukaryota</taxon>
        <taxon>Metazoa</taxon>
        <taxon>Chordata</taxon>
        <taxon>Craniata</taxon>
        <taxon>Vertebrata</taxon>
        <taxon>Euteleostomi</taxon>
        <taxon>Actinopterygii</taxon>
        <taxon>Neopterygii</taxon>
        <taxon>Teleostei</taxon>
        <taxon>Neoteleostei</taxon>
        <taxon>Acanthomorphata</taxon>
        <taxon>Eupercaria</taxon>
        <taxon>Perciformes</taxon>
        <taxon>Notothenioidei</taxon>
        <taxon>Channichthyidae</taxon>
        <taxon>Champsocephalus</taxon>
    </lineage>
</organism>
<evidence type="ECO:0000313" key="4">
    <source>
        <dbReference type="Proteomes" id="UP001331515"/>
    </source>
</evidence>
<dbReference type="InterPro" id="IPR038765">
    <property type="entry name" value="Papain-like_cys_pep_sf"/>
</dbReference>
<feature type="transmembrane region" description="Helical" evidence="1">
    <location>
        <begin position="38"/>
        <end position="61"/>
    </location>
</feature>
<dbReference type="EMBL" id="JAURVH010001520">
    <property type="protein sequence ID" value="KAK5924773.1"/>
    <property type="molecule type" value="Genomic_DNA"/>
</dbReference>
<proteinExistence type="predicted"/>
<keyword evidence="2" id="KW-0732">Signal</keyword>
<feature type="chain" id="PRO_5042946625" description="Ubiquitin-like protease family profile domain-containing protein" evidence="2">
    <location>
        <begin position="20"/>
        <end position="445"/>
    </location>
</feature>
<sequence length="445" mass="49077">MMGRLAALFLLRTLSLIQTAEILFGEGTTVETRSKLDAVVLVLGALLACSLTLIAILAFYVNRGVCRHCKVATCTTRNPRANEAAVDESTDLDGDEEARSTKCTPYFAQFGRHSRVPGVINATLNDRDDTSVLVPADEAEQQLEAKAATVADLHSKIYQNIKIVQQRQKISYEKHKGKNVKSSLINVGDEVLRANKRKEGRKGGKLECNSFGPYVVSSITNKGVATLLSSTGAQLRQSVNVSQLKPFIRPMLRAEPKLDSEGSVADHQYALSGAKYAKDLHPIQDKLLSYVLDHNRPGAEVIVKEGDVCLTREDFWSLGLPQCMESNIGNTCLKMVQEATQRHGKDIYIVDMYVVPTWKSKTADALTSFPADQLATKDMVFIPAWSRQQGKADHYLLCVIKPAKRELYLLDPLKPDGFGDNSYKDIFSMHSTSAQMLHFGLPSGT</sequence>
<keyword evidence="1" id="KW-0472">Membrane</keyword>
<keyword evidence="4" id="KW-1185">Reference proteome</keyword>
<dbReference type="SUPFAM" id="SSF54001">
    <property type="entry name" value="Cysteine proteinases"/>
    <property type="match status" value="1"/>
</dbReference>
<protein>
    <recommendedName>
        <fullName evidence="5">Ubiquitin-like protease family profile domain-containing protein</fullName>
    </recommendedName>
</protein>
<name>A0AAN8HR34_CHAGU</name>
<gene>
    <name evidence="3" type="ORF">CgunFtcFv8_017357</name>
</gene>
<evidence type="ECO:0008006" key="5">
    <source>
        <dbReference type="Google" id="ProtNLM"/>
    </source>
</evidence>